<organism evidence="1 2">
    <name type="scientific">Candidatus Propionivibrio aalborgensis</name>
    <dbReference type="NCBI Taxonomy" id="1860101"/>
    <lineage>
        <taxon>Bacteria</taxon>
        <taxon>Pseudomonadati</taxon>
        <taxon>Pseudomonadota</taxon>
        <taxon>Betaproteobacteria</taxon>
        <taxon>Rhodocyclales</taxon>
        <taxon>Rhodocyclaceae</taxon>
        <taxon>Propionivibrio</taxon>
    </lineage>
</organism>
<gene>
    <name evidence="1" type="ORF">PROAA_900001</name>
</gene>
<name>A0A1A8Y412_9RHOO</name>
<evidence type="ECO:0008006" key="3">
    <source>
        <dbReference type="Google" id="ProtNLM"/>
    </source>
</evidence>
<accession>A0A1A8Y412</accession>
<reference evidence="1 2" key="1">
    <citation type="submission" date="2016-06" db="EMBL/GenBank/DDBJ databases">
        <authorList>
            <person name="Kjaerup R.B."/>
            <person name="Dalgaard T.S."/>
            <person name="Juul-Madsen H.R."/>
        </authorList>
    </citation>
    <scope>NUCLEOTIDE SEQUENCE [LARGE SCALE GENOMIC DNA]</scope>
    <source>
        <strain evidence="1">2</strain>
    </source>
</reference>
<dbReference type="Proteomes" id="UP000199600">
    <property type="component" value="Unassembled WGS sequence"/>
</dbReference>
<dbReference type="AlphaFoldDB" id="A0A1A8Y412"/>
<evidence type="ECO:0000313" key="2">
    <source>
        <dbReference type="Proteomes" id="UP000199600"/>
    </source>
</evidence>
<sequence length="56" mass="6152">MKLQIPADRFRCHYVKAKVTVLRRTDGTLAILHGPRTLADYDKTGKGLASNLKAAA</sequence>
<evidence type="ECO:0000313" key="1">
    <source>
        <dbReference type="EMBL" id="SBT11123.1"/>
    </source>
</evidence>
<protein>
    <recommendedName>
        <fullName evidence="3">Transposase</fullName>
    </recommendedName>
</protein>
<dbReference type="EMBL" id="FLQY01000396">
    <property type="protein sequence ID" value="SBT11123.1"/>
    <property type="molecule type" value="Genomic_DNA"/>
</dbReference>
<proteinExistence type="predicted"/>
<keyword evidence="2" id="KW-1185">Reference proteome</keyword>